<dbReference type="Pfam" id="PF02269">
    <property type="entry name" value="TFIID-18kDa"/>
    <property type="match status" value="1"/>
</dbReference>
<keyword evidence="2" id="KW-0805">Transcription regulation</keyword>
<comment type="subcellular location">
    <subcellularLocation>
        <location evidence="1">Nucleus</location>
    </subcellularLocation>
</comment>
<protein>
    <submittedName>
        <fullName evidence="5">TBP-assosiated factor 13</fullName>
    </submittedName>
</protein>
<dbReference type="GO" id="GO:0005634">
    <property type="term" value="C:nucleus"/>
    <property type="evidence" value="ECO:0007669"/>
    <property type="project" value="UniProtKB-SubCell"/>
</dbReference>
<evidence type="ECO:0000313" key="6">
    <source>
        <dbReference type="Proteomes" id="UP000243348"/>
    </source>
</evidence>
<accession>J7G5I1</accession>
<evidence type="ECO:0000256" key="3">
    <source>
        <dbReference type="ARBA" id="ARBA00023163"/>
    </source>
</evidence>
<proteinExistence type="predicted"/>
<organism evidence="5 6">
    <name type="scientific">Chroomonas mesostigmatica CCMP1168</name>
    <dbReference type="NCBI Taxonomy" id="1195612"/>
    <lineage>
        <taxon>Eukaryota</taxon>
        <taxon>Cryptophyceae</taxon>
        <taxon>Pyrenomonadales</taxon>
        <taxon>Chroomonadaceae</taxon>
        <taxon>Chroomonas</taxon>
    </lineage>
</organism>
<dbReference type="AlphaFoldDB" id="J7G5I1"/>
<dbReference type="InterPro" id="IPR003195">
    <property type="entry name" value="TFIID_TAF13"/>
</dbReference>
<reference evidence="5 6" key="1">
    <citation type="journal article" date="2012" name="Genome Biol. Evol.">
        <title>Nucleomorph genome sequence of the cryptophyte alga Chroomonas mesostigmatica CCMP1168 reveals lineage-specific gene loss and genome complexity.</title>
        <authorList>
            <person name="Moore C.E."/>
            <person name="Curtis B."/>
            <person name="Mills T."/>
            <person name="Tanifuji G."/>
            <person name="Archibald J.M."/>
        </authorList>
    </citation>
    <scope>NUCLEOTIDE SEQUENCE [LARGE SCALE GENOMIC DNA]</scope>
    <source>
        <strain evidence="5 6">CCMP1168</strain>
    </source>
</reference>
<sequence length="180" mass="22245">MGRRKRQKSDNTKEKRIIARQKKKIKYYEIMKIQKDTYSLTKKNFLIRYIYFRKNNFRYSLINFSSYKKRILNKDVPAIMFAYGDFRYPIAKTSFFMENIIVFFLKNLMSSLTYISFWKLRNRPTVEDLYFFFRNQYEERSQIKEVLTVRYSIEDKKEAEKKKMLIKKKLFSQLKISKIK</sequence>
<dbReference type="Proteomes" id="UP000243348">
    <property type="component" value="Nucleomorph 1"/>
</dbReference>
<evidence type="ECO:0000313" key="5">
    <source>
        <dbReference type="EMBL" id="AFP65336.1"/>
    </source>
</evidence>
<keyword evidence="4" id="KW-0539">Nucleus</keyword>
<dbReference type="GO" id="GO:0006366">
    <property type="term" value="P:transcription by RNA polymerase II"/>
    <property type="evidence" value="ECO:0007669"/>
    <property type="project" value="InterPro"/>
</dbReference>
<name>J7G5I1_9CRYP</name>
<gene>
    <name evidence="5" type="primary">taf13</name>
    <name evidence="5" type="ORF">CMESO_147</name>
</gene>
<keyword evidence="5" id="KW-0542">Nucleomorph</keyword>
<evidence type="ECO:0000256" key="2">
    <source>
        <dbReference type="ARBA" id="ARBA00023015"/>
    </source>
</evidence>
<geneLocation type="nucleomorph" evidence="5"/>
<keyword evidence="3" id="KW-0804">Transcription</keyword>
<evidence type="ECO:0000256" key="1">
    <source>
        <dbReference type="ARBA" id="ARBA00004123"/>
    </source>
</evidence>
<evidence type="ECO:0000256" key="4">
    <source>
        <dbReference type="ARBA" id="ARBA00023242"/>
    </source>
</evidence>
<dbReference type="EMBL" id="CP003680">
    <property type="protein sequence ID" value="AFP65336.1"/>
    <property type="molecule type" value="Genomic_DNA"/>
</dbReference>